<gene>
    <name evidence="1" type="ORF">CEXT_87101</name>
</gene>
<evidence type="ECO:0000313" key="2">
    <source>
        <dbReference type="Proteomes" id="UP001054945"/>
    </source>
</evidence>
<protein>
    <submittedName>
        <fullName evidence="1">Uncharacterized protein</fullName>
    </submittedName>
</protein>
<comment type="caution">
    <text evidence="1">The sequence shown here is derived from an EMBL/GenBank/DDBJ whole genome shotgun (WGS) entry which is preliminary data.</text>
</comment>
<name>A0AAV4T9S8_CAEEX</name>
<keyword evidence="2" id="KW-1185">Reference proteome</keyword>
<dbReference type="AlphaFoldDB" id="A0AAV4T9S8"/>
<reference evidence="1 2" key="1">
    <citation type="submission" date="2021-06" db="EMBL/GenBank/DDBJ databases">
        <title>Caerostris extrusa draft genome.</title>
        <authorList>
            <person name="Kono N."/>
            <person name="Arakawa K."/>
        </authorList>
    </citation>
    <scope>NUCLEOTIDE SEQUENCE [LARGE SCALE GENOMIC DNA]</scope>
</reference>
<dbReference type="EMBL" id="BPLR01010739">
    <property type="protein sequence ID" value="GIY41672.1"/>
    <property type="molecule type" value="Genomic_DNA"/>
</dbReference>
<proteinExistence type="predicted"/>
<evidence type="ECO:0000313" key="1">
    <source>
        <dbReference type="EMBL" id="GIY41672.1"/>
    </source>
</evidence>
<dbReference type="Proteomes" id="UP001054945">
    <property type="component" value="Unassembled WGS sequence"/>
</dbReference>
<organism evidence="1 2">
    <name type="scientific">Caerostris extrusa</name>
    <name type="common">Bark spider</name>
    <name type="synonym">Caerostris bankana</name>
    <dbReference type="NCBI Taxonomy" id="172846"/>
    <lineage>
        <taxon>Eukaryota</taxon>
        <taxon>Metazoa</taxon>
        <taxon>Ecdysozoa</taxon>
        <taxon>Arthropoda</taxon>
        <taxon>Chelicerata</taxon>
        <taxon>Arachnida</taxon>
        <taxon>Araneae</taxon>
        <taxon>Araneomorphae</taxon>
        <taxon>Entelegynae</taxon>
        <taxon>Araneoidea</taxon>
        <taxon>Araneidae</taxon>
        <taxon>Caerostris</taxon>
    </lineage>
</organism>
<sequence length="83" mass="9721">MVSSAIFFDGDILSGKLKSPRGNRKRFEYNGNARGMSPWRMTLREIQMTAFIRFTKARPRKEEEASEALYKSSKRTRFGEIQR</sequence>
<accession>A0AAV4T9S8</accession>